<evidence type="ECO:0000313" key="2">
    <source>
        <dbReference type="EMBL" id="GGD12939.1"/>
    </source>
</evidence>
<feature type="transmembrane region" description="Helical" evidence="1">
    <location>
        <begin position="12"/>
        <end position="32"/>
    </location>
</feature>
<protein>
    <submittedName>
        <fullName evidence="2">Uncharacterized protein</fullName>
    </submittedName>
</protein>
<keyword evidence="3" id="KW-1185">Reference proteome</keyword>
<dbReference type="Proteomes" id="UP000642571">
    <property type="component" value="Unassembled WGS sequence"/>
</dbReference>
<keyword evidence="1" id="KW-0812">Transmembrane</keyword>
<organism evidence="2 3">
    <name type="scientific">Pontibacillus salipaludis</name>
    <dbReference type="NCBI Taxonomy" id="1697394"/>
    <lineage>
        <taxon>Bacteria</taxon>
        <taxon>Bacillati</taxon>
        <taxon>Bacillota</taxon>
        <taxon>Bacilli</taxon>
        <taxon>Bacillales</taxon>
        <taxon>Bacillaceae</taxon>
        <taxon>Pontibacillus</taxon>
    </lineage>
</organism>
<accession>A0ABQ1Q653</accession>
<feature type="transmembrane region" description="Helical" evidence="1">
    <location>
        <begin position="44"/>
        <end position="64"/>
    </location>
</feature>
<evidence type="ECO:0000256" key="1">
    <source>
        <dbReference type="SAM" id="Phobius"/>
    </source>
</evidence>
<dbReference type="EMBL" id="BMIN01000008">
    <property type="protein sequence ID" value="GGD12939.1"/>
    <property type="molecule type" value="Genomic_DNA"/>
</dbReference>
<dbReference type="RefSeq" id="WP_188653448.1">
    <property type="nucleotide sequence ID" value="NZ_BMIN01000008.1"/>
</dbReference>
<evidence type="ECO:0000313" key="3">
    <source>
        <dbReference type="Proteomes" id="UP000642571"/>
    </source>
</evidence>
<name>A0ABQ1Q653_9BACI</name>
<gene>
    <name evidence="2" type="ORF">GCM10011389_20630</name>
</gene>
<keyword evidence="1" id="KW-0472">Membrane</keyword>
<sequence>MYPVGAGFDNVFLIGIGVFLINAILVALFLVLFKTYALKSKGHLSVMVAIFLYCSISSIISAFILSITLGLMFIALYTGAAVVMYNTRKKYLNVKTS</sequence>
<proteinExistence type="predicted"/>
<keyword evidence="1" id="KW-1133">Transmembrane helix</keyword>
<comment type="caution">
    <text evidence="2">The sequence shown here is derived from an EMBL/GenBank/DDBJ whole genome shotgun (WGS) entry which is preliminary data.</text>
</comment>
<reference evidence="3" key="1">
    <citation type="journal article" date="2019" name="Int. J. Syst. Evol. Microbiol.">
        <title>The Global Catalogue of Microorganisms (GCM) 10K type strain sequencing project: providing services to taxonomists for standard genome sequencing and annotation.</title>
        <authorList>
            <consortium name="The Broad Institute Genomics Platform"/>
            <consortium name="The Broad Institute Genome Sequencing Center for Infectious Disease"/>
            <person name="Wu L."/>
            <person name="Ma J."/>
        </authorList>
    </citation>
    <scope>NUCLEOTIDE SEQUENCE [LARGE SCALE GENOMIC DNA]</scope>
    <source>
        <strain evidence="3">CGMCC 1.15353</strain>
    </source>
</reference>
<feature type="transmembrane region" description="Helical" evidence="1">
    <location>
        <begin position="70"/>
        <end position="87"/>
    </location>
</feature>